<protein>
    <recommendedName>
        <fullName evidence="5">Ubiquitin interaction motif protein</fullName>
    </recommendedName>
</protein>
<dbReference type="GO" id="GO:0005634">
    <property type="term" value="C:nucleus"/>
    <property type="evidence" value="ECO:0007669"/>
    <property type="project" value="TreeGrafter"/>
</dbReference>
<dbReference type="OrthoDB" id="4489171at2759"/>
<keyword evidence="1" id="KW-0175">Coiled coil</keyword>
<feature type="compositionally biased region" description="Polar residues" evidence="2">
    <location>
        <begin position="89"/>
        <end position="120"/>
    </location>
</feature>
<dbReference type="PANTHER" id="PTHR39597:SF1">
    <property type="entry name" value="UBA DOMAIN-CONTAINING PROTEIN RUP1"/>
    <property type="match status" value="1"/>
</dbReference>
<evidence type="ECO:0008006" key="5">
    <source>
        <dbReference type="Google" id="ProtNLM"/>
    </source>
</evidence>
<proteinExistence type="predicted"/>
<feature type="compositionally biased region" description="Polar residues" evidence="2">
    <location>
        <begin position="480"/>
        <end position="489"/>
    </location>
</feature>
<dbReference type="AlphaFoldDB" id="A0A6A6BFZ2"/>
<accession>A0A6A6BFZ2</accession>
<evidence type="ECO:0000256" key="1">
    <source>
        <dbReference type="SAM" id="Coils"/>
    </source>
</evidence>
<feature type="compositionally biased region" description="Basic and acidic residues" evidence="2">
    <location>
        <begin position="722"/>
        <end position="737"/>
    </location>
</feature>
<feature type="region of interest" description="Disordered" evidence="2">
    <location>
        <begin position="85"/>
        <end position="120"/>
    </location>
</feature>
<name>A0A6A6BFZ2_9PEZI</name>
<dbReference type="GO" id="GO:0016579">
    <property type="term" value="P:protein deubiquitination"/>
    <property type="evidence" value="ECO:0007669"/>
    <property type="project" value="TreeGrafter"/>
</dbReference>
<organism evidence="3 4">
    <name type="scientific">Aplosporella prunicola CBS 121167</name>
    <dbReference type="NCBI Taxonomy" id="1176127"/>
    <lineage>
        <taxon>Eukaryota</taxon>
        <taxon>Fungi</taxon>
        <taxon>Dikarya</taxon>
        <taxon>Ascomycota</taxon>
        <taxon>Pezizomycotina</taxon>
        <taxon>Dothideomycetes</taxon>
        <taxon>Dothideomycetes incertae sedis</taxon>
        <taxon>Botryosphaeriales</taxon>
        <taxon>Aplosporellaceae</taxon>
        <taxon>Aplosporella</taxon>
    </lineage>
</organism>
<reference evidence="3" key="1">
    <citation type="journal article" date="2020" name="Stud. Mycol.">
        <title>101 Dothideomycetes genomes: a test case for predicting lifestyles and emergence of pathogens.</title>
        <authorList>
            <person name="Haridas S."/>
            <person name="Albert R."/>
            <person name="Binder M."/>
            <person name="Bloem J."/>
            <person name="Labutti K."/>
            <person name="Salamov A."/>
            <person name="Andreopoulos B."/>
            <person name="Baker S."/>
            <person name="Barry K."/>
            <person name="Bills G."/>
            <person name="Bluhm B."/>
            <person name="Cannon C."/>
            <person name="Castanera R."/>
            <person name="Culley D."/>
            <person name="Daum C."/>
            <person name="Ezra D."/>
            <person name="Gonzalez J."/>
            <person name="Henrissat B."/>
            <person name="Kuo A."/>
            <person name="Liang C."/>
            <person name="Lipzen A."/>
            <person name="Lutzoni F."/>
            <person name="Magnuson J."/>
            <person name="Mondo S."/>
            <person name="Nolan M."/>
            <person name="Ohm R."/>
            <person name="Pangilinan J."/>
            <person name="Park H.-J."/>
            <person name="Ramirez L."/>
            <person name="Alfaro M."/>
            <person name="Sun H."/>
            <person name="Tritt A."/>
            <person name="Yoshinaga Y."/>
            <person name="Zwiers L.-H."/>
            <person name="Turgeon B."/>
            <person name="Goodwin S."/>
            <person name="Spatafora J."/>
            <person name="Crous P."/>
            <person name="Grigoriev I."/>
        </authorList>
    </citation>
    <scope>NUCLEOTIDE SEQUENCE</scope>
    <source>
        <strain evidence="3">CBS 121167</strain>
    </source>
</reference>
<evidence type="ECO:0000313" key="4">
    <source>
        <dbReference type="Proteomes" id="UP000799438"/>
    </source>
</evidence>
<evidence type="ECO:0000313" key="3">
    <source>
        <dbReference type="EMBL" id="KAF2142976.1"/>
    </source>
</evidence>
<dbReference type="RefSeq" id="XP_033398688.1">
    <property type="nucleotide sequence ID" value="XM_033540330.1"/>
</dbReference>
<dbReference type="GeneID" id="54297826"/>
<dbReference type="InterPro" id="IPR055335">
    <property type="entry name" value="Ucp6/RUP1"/>
</dbReference>
<dbReference type="EMBL" id="ML995483">
    <property type="protein sequence ID" value="KAF2142976.1"/>
    <property type="molecule type" value="Genomic_DNA"/>
</dbReference>
<feature type="region of interest" description="Disordered" evidence="2">
    <location>
        <begin position="654"/>
        <end position="737"/>
    </location>
</feature>
<gene>
    <name evidence="3" type="ORF">K452DRAFT_286610</name>
</gene>
<keyword evidence="4" id="KW-1185">Reference proteome</keyword>
<feature type="coiled-coil region" evidence="1">
    <location>
        <begin position="498"/>
        <end position="532"/>
    </location>
</feature>
<feature type="region of interest" description="Disordered" evidence="2">
    <location>
        <begin position="472"/>
        <end position="493"/>
    </location>
</feature>
<dbReference type="Proteomes" id="UP000799438">
    <property type="component" value="Unassembled WGS sequence"/>
</dbReference>
<dbReference type="PANTHER" id="PTHR39597">
    <property type="entry name" value="UBA DOMAIN-CONTAINING PROTEIN RUP1"/>
    <property type="match status" value="1"/>
</dbReference>
<sequence>MAEPSQEDIDQFLELAGIFTNTRPERPIASRFIKDASYNLENAINNYEQNPNRYAAENYDEALFSQDRDGGNSQYAGVPSFQIDRADDSQGQYPNSTAATRPNTPSNSIHDSAMGDSQTLGANRSYQNQRWDQETGVVGGSGVQFGPANRDHYDTNQWALTTVVNTIPDPLPIQRRRNPGEPAFMKPLPSQDYLPSLISILSNIPLAHNAFLLKEHVLPRYGQEPQWWQGTPIAFPQTINLDDEQQSNQQSDIIHETQRLIAFLDYTERSYGSVEALSKADYFQNMPMNSNAGYDGDVVKFLEAWKTAATRLRPEAGFDKLFESTAEQVLSGETSSQPFSCLTPCLENGANGQAVSLYDLLDENLWGNDPDGTKDIHASIQSMAEIFVIIVKQPDITATGLNISVPSSFYADRYLREHEPRAKSMRSQRAEIKQQITRMQEKYQKISRFNYKAKTGDALLLLRVAMDAFRPRDAQDSTESDNGNQTKSNQDIRDEWALKELERIHGVIEQKLKELKDREEQAQKAYEQLSYLLKEPNNSVGTSPKFKYRLCGVSTDPAVVYMKARNASNEREGDTVDPARPLQDAQEWWRIHYESTPNISKSPVSEAQVLTAAAMENREALLVYASERALQQPFEDIPQSLVEFVNTDNMLFREELSEDEQPPPYHTPPAKDSNELAFEDASARDWFAPGPKDQPEMEEKGAGLVAEMTSGGGGTRMGSSEIQKDGDGAQHIEFADK</sequence>
<evidence type="ECO:0000256" key="2">
    <source>
        <dbReference type="SAM" id="MobiDB-lite"/>
    </source>
</evidence>
<dbReference type="GO" id="GO:0005829">
    <property type="term" value="C:cytosol"/>
    <property type="evidence" value="ECO:0007669"/>
    <property type="project" value="TreeGrafter"/>
</dbReference>